<dbReference type="EMBL" id="BKAU01000001">
    <property type="protein sequence ID" value="GEP95606.1"/>
    <property type="molecule type" value="Genomic_DNA"/>
</dbReference>
<comment type="caution">
    <text evidence="1">The sequence shown here is derived from an EMBL/GenBank/DDBJ whole genome shotgun (WGS) entry which is preliminary data.</text>
</comment>
<proteinExistence type="predicted"/>
<sequence>MACGEKKNIPDVSHIPIHVSIERFDQQFFRIDTNNVMSGIKLLAASYPGFLPTYLQEIMNFGPEPDSSQLMETQVRAFLTNKDFRDLQDSVNAHFADVKPIEAALTQSFRLAKYYLPAFTAPRVLAFTSAIGNYGAVTVDSTLGIGLDMYMGADFPVYRLIPGYPDYIIRRFTPEYISTNVMKVLHQNLFPLRDDAKLVEQMLDLGRQQYFLEKVLPETPEAVRLGYTQAQLDFCHENEEMIWQFFVQHKLLYTGDWQDIVRYIGEGPSTQGMPAEAPGQIGAFTGYRIVQSYIKKHPEVTLEKLLNMQAMDIFNGARYRP</sequence>
<name>A0A512RIR7_9BACT</name>
<organism evidence="1 2">
    <name type="scientific">Chitinophaga cymbidii</name>
    <dbReference type="NCBI Taxonomy" id="1096750"/>
    <lineage>
        <taxon>Bacteria</taxon>
        <taxon>Pseudomonadati</taxon>
        <taxon>Bacteroidota</taxon>
        <taxon>Chitinophagia</taxon>
        <taxon>Chitinophagales</taxon>
        <taxon>Chitinophagaceae</taxon>
        <taxon>Chitinophaga</taxon>
    </lineage>
</organism>
<evidence type="ECO:0000313" key="1">
    <source>
        <dbReference type="EMBL" id="GEP95606.1"/>
    </source>
</evidence>
<gene>
    <name evidence="1" type="ORF">CCY01nite_18660</name>
</gene>
<dbReference type="Proteomes" id="UP000321436">
    <property type="component" value="Unassembled WGS sequence"/>
</dbReference>
<evidence type="ECO:0000313" key="2">
    <source>
        <dbReference type="Proteomes" id="UP000321436"/>
    </source>
</evidence>
<evidence type="ECO:0008006" key="3">
    <source>
        <dbReference type="Google" id="ProtNLM"/>
    </source>
</evidence>
<accession>A0A512RIR7</accession>
<protein>
    <recommendedName>
        <fullName evidence="3">Gliding motility lipoprotein GldB</fullName>
    </recommendedName>
</protein>
<reference evidence="1 2" key="1">
    <citation type="submission" date="2019-07" db="EMBL/GenBank/DDBJ databases">
        <title>Whole genome shotgun sequence of Chitinophaga cymbidii NBRC 109752.</title>
        <authorList>
            <person name="Hosoyama A."/>
            <person name="Uohara A."/>
            <person name="Ohji S."/>
            <person name="Ichikawa N."/>
        </authorList>
    </citation>
    <scope>NUCLEOTIDE SEQUENCE [LARGE SCALE GENOMIC DNA]</scope>
    <source>
        <strain evidence="1 2">NBRC 109752</strain>
    </source>
</reference>
<keyword evidence="2" id="KW-1185">Reference proteome</keyword>
<dbReference type="InterPro" id="IPR019853">
    <property type="entry name" value="GldB-like"/>
</dbReference>
<dbReference type="AlphaFoldDB" id="A0A512RIR7"/>
<dbReference type="Pfam" id="PF25594">
    <property type="entry name" value="GldB_lipo"/>
    <property type="match status" value="1"/>
</dbReference>